<evidence type="ECO:0000259" key="3">
    <source>
        <dbReference type="PROSITE" id="PS51186"/>
    </source>
</evidence>
<keyword evidence="1" id="KW-0808">Transferase</keyword>
<dbReference type="Gene3D" id="3.40.630.30">
    <property type="match status" value="1"/>
</dbReference>
<dbReference type="STRING" id="4846.A0A367IY82"/>
<keyword evidence="5" id="KW-1185">Reference proteome</keyword>
<dbReference type="OrthoDB" id="5689at2759"/>
<dbReference type="AlphaFoldDB" id="A0A367IY82"/>
<dbReference type="InterPro" id="IPR050832">
    <property type="entry name" value="Bact_Acetyltransf"/>
</dbReference>
<dbReference type="InterPro" id="IPR000182">
    <property type="entry name" value="GNAT_dom"/>
</dbReference>
<organism evidence="4 5">
    <name type="scientific">Rhizopus stolonifer</name>
    <name type="common">Rhizopus nigricans</name>
    <dbReference type="NCBI Taxonomy" id="4846"/>
    <lineage>
        <taxon>Eukaryota</taxon>
        <taxon>Fungi</taxon>
        <taxon>Fungi incertae sedis</taxon>
        <taxon>Mucoromycota</taxon>
        <taxon>Mucoromycotina</taxon>
        <taxon>Mucoromycetes</taxon>
        <taxon>Mucorales</taxon>
        <taxon>Mucorineae</taxon>
        <taxon>Rhizopodaceae</taxon>
        <taxon>Rhizopus</taxon>
    </lineage>
</organism>
<keyword evidence="2" id="KW-0012">Acyltransferase</keyword>
<dbReference type="SUPFAM" id="SSF55729">
    <property type="entry name" value="Acyl-CoA N-acyltransferases (Nat)"/>
    <property type="match status" value="1"/>
</dbReference>
<gene>
    <name evidence="4" type="ORF">CU098_008657</name>
</gene>
<dbReference type="GO" id="GO:0016747">
    <property type="term" value="F:acyltransferase activity, transferring groups other than amino-acyl groups"/>
    <property type="evidence" value="ECO:0007669"/>
    <property type="project" value="InterPro"/>
</dbReference>
<evidence type="ECO:0000313" key="4">
    <source>
        <dbReference type="EMBL" id="RCH82441.1"/>
    </source>
</evidence>
<comment type="caution">
    <text evidence="4">The sequence shown here is derived from an EMBL/GenBank/DDBJ whole genome shotgun (WGS) entry which is preliminary data.</text>
</comment>
<dbReference type="PROSITE" id="PS51186">
    <property type="entry name" value="GNAT"/>
    <property type="match status" value="1"/>
</dbReference>
<reference evidence="4 5" key="1">
    <citation type="journal article" date="2018" name="G3 (Bethesda)">
        <title>Phylogenetic and Phylogenomic Definition of Rhizopus Species.</title>
        <authorList>
            <person name="Gryganskyi A.P."/>
            <person name="Golan J."/>
            <person name="Dolatabadi S."/>
            <person name="Mondo S."/>
            <person name="Robb S."/>
            <person name="Idnurm A."/>
            <person name="Muszewska A."/>
            <person name="Steczkiewicz K."/>
            <person name="Masonjones S."/>
            <person name="Liao H.L."/>
            <person name="Gajdeczka M.T."/>
            <person name="Anike F."/>
            <person name="Vuek A."/>
            <person name="Anishchenko I.M."/>
            <person name="Voigt K."/>
            <person name="de Hoog G.S."/>
            <person name="Smith M.E."/>
            <person name="Heitman J."/>
            <person name="Vilgalys R."/>
            <person name="Stajich J.E."/>
        </authorList>
    </citation>
    <scope>NUCLEOTIDE SEQUENCE [LARGE SCALE GENOMIC DNA]</scope>
    <source>
        <strain evidence="4 5">LSU 92-RS-03</strain>
    </source>
</reference>
<dbReference type="Pfam" id="PF00583">
    <property type="entry name" value="Acetyltransf_1"/>
    <property type="match status" value="1"/>
</dbReference>
<evidence type="ECO:0000256" key="2">
    <source>
        <dbReference type="ARBA" id="ARBA00023315"/>
    </source>
</evidence>
<sequence>MVQSDIIVRKANLDDLKRVEEACQVINQAYRTKGGWTTEDFVNGQRLTEQDMIPFIEKNGTPYTLLFAMDSDQIVGTIQIQPLNNGTEAEIGLFSVSPTQQSRGIGGKLVQAALLEMKKMKFTNAVMRVLENRPEILTWYRKLGFLETGERAPFVWPEKLQIPGLQFLVLKKSLQDL</sequence>
<evidence type="ECO:0000313" key="5">
    <source>
        <dbReference type="Proteomes" id="UP000253551"/>
    </source>
</evidence>
<dbReference type="Proteomes" id="UP000253551">
    <property type="component" value="Unassembled WGS sequence"/>
</dbReference>
<proteinExistence type="predicted"/>
<dbReference type="CDD" id="cd04301">
    <property type="entry name" value="NAT_SF"/>
    <property type="match status" value="1"/>
</dbReference>
<dbReference type="PANTHER" id="PTHR43877:SF2">
    <property type="entry name" value="AMINOALKYLPHOSPHONATE N-ACETYLTRANSFERASE-RELATED"/>
    <property type="match status" value="1"/>
</dbReference>
<dbReference type="PANTHER" id="PTHR43877">
    <property type="entry name" value="AMINOALKYLPHOSPHONATE N-ACETYLTRANSFERASE-RELATED-RELATED"/>
    <property type="match status" value="1"/>
</dbReference>
<protein>
    <recommendedName>
        <fullName evidence="3">N-acetyltransferase domain-containing protein</fullName>
    </recommendedName>
</protein>
<evidence type="ECO:0000256" key="1">
    <source>
        <dbReference type="ARBA" id="ARBA00022679"/>
    </source>
</evidence>
<feature type="domain" description="N-acetyltransferase" evidence="3">
    <location>
        <begin position="6"/>
        <end position="175"/>
    </location>
</feature>
<dbReference type="EMBL" id="PJQM01005098">
    <property type="protein sequence ID" value="RCH82441.1"/>
    <property type="molecule type" value="Genomic_DNA"/>
</dbReference>
<accession>A0A367IY82</accession>
<name>A0A367IY82_RHIST</name>
<dbReference type="InterPro" id="IPR016181">
    <property type="entry name" value="Acyl_CoA_acyltransferase"/>
</dbReference>